<proteinExistence type="predicted"/>
<evidence type="ECO:0000313" key="2">
    <source>
        <dbReference type="Proteomes" id="UP000500895"/>
    </source>
</evidence>
<protein>
    <submittedName>
        <fullName evidence="1">Uncharacterized protein</fullName>
    </submittedName>
</protein>
<organism evidence="1 2">
    <name type="scientific">Bradyrhizobium symbiodeficiens</name>
    <dbReference type="NCBI Taxonomy" id="1404367"/>
    <lineage>
        <taxon>Bacteria</taxon>
        <taxon>Pseudomonadati</taxon>
        <taxon>Pseudomonadota</taxon>
        <taxon>Alphaproteobacteria</taxon>
        <taxon>Hyphomicrobiales</taxon>
        <taxon>Nitrobacteraceae</taxon>
        <taxon>Bradyrhizobium</taxon>
    </lineage>
</organism>
<accession>A0A6G9AEP7</accession>
<dbReference type="Proteomes" id="UP000500895">
    <property type="component" value="Chromosome"/>
</dbReference>
<evidence type="ECO:0000313" key="1">
    <source>
        <dbReference type="EMBL" id="QIP10927.2"/>
    </source>
</evidence>
<dbReference type="RefSeq" id="WP_244637568.1">
    <property type="nucleotide sequence ID" value="NZ_CP050066.2"/>
</dbReference>
<dbReference type="AlphaFoldDB" id="A0A6G9AEP7"/>
<name>A0A6G9AEP7_9BRAD</name>
<gene>
    <name evidence="1" type="ORF">HAV00_17120</name>
</gene>
<sequence>MDNLGWVQELIAAPDLEALGTVLDARLRAYVDRGVPADQRFLAERHPNAAAAVTKAEAFSRKPGHVGALAFSRSGATGDFEHAKLIRKFGEVPDDLSAL</sequence>
<dbReference type="EMBL" id="CP050066">
    <property type="protein sequence ID" value="QIP10927.2"/>
    <property type="molecule type" value="Genomic_DNA"/>
</dbReference>
<reference evidence="1 2" key="1">
    <citation type="journal article" date="2020" name="Int. J. Syst. Evol. Microbiol.">
        <title>Description and complete genome sequences of Bradyrhizobium symbiodeficiens sp. nov., a non-symbiotic bacterium associated with legumes native to Canada.</title>
        <authorList>
            <person name="Bromfield E.S.P."/>
            <person name="Cloutier S."/>
            <person name="Nguyen H.D.T."/>
        </authorList>
    </citation>
    <scope>NUCLEOTIDE SEQUENCE [LARGE SCALE GENOMIC DNA]</scope>
    <source>
        <strain evidence="1 2">101S1MB</strain>
    </source>
</reference>